<dbReference type="Proteomes" id="UP000027920">
    <property type="component" value="Unassembled WGS sequence"/>
</dbReference>
<name>A0A072P5I9_9EURO</name>
<sequence>HLRRDKLALEPANQVHLRGASLFRSPSKIIDPDMSNTKRDAAAIIASASRHKTPPATSDYKNHPAKQIWCDTQWSNLSMQAKKLELPELPYFDPETMLLSKEVNIKLWEQLKRLFDHLGPDKAPFATPVMKKGGVVKWHSFLNDDRGDEAEVYDSVVDAFMSNAKNRGEYLKD</sequence>
<accession>A0A072P5I9</accession>
<dbReference type="RefSeq" id="XP_013257143.1">
    <property type="nucleotide sequence ID" value="XM_013401689.1"/>
</dbReference>
<reference evidence="1 2" key="1">
    <citation type="submission" date="2013-03" db="EMBL/GenBank/DDBJ databases">
        <title>The Genome Sequence of Exophiala aquamarina CBS 119918.</title>
        <authorList>
            <consortium name="The Broad Institute Genomics Platform"/>
            <person name="Cuomo C."/>
            <person name="de Hoog S."/>
            <person name="Gorbushina A."/>
            <person name="Walker B."/>
            <person name="Young S.K."/>
            <person name="Zeng Q."/>
            <person name="Gargeya S."/>
            <person name="Fitzgerald M."/>
            <person name="Haas B."/>
            <person name="Abouelleil A."/>
            <person name="Allen A.W."/>
            <person name="Alvarado L."/>
            <person name="Arachchi H.M."/>
            <person name="Berlin A.M."/>
            <person name="Chapman S.B."/>
            <person name="Gainer-Dewar J."/>
            <person name="Goldberg J."/>
            <person name="Griggs A."/>
            <person name="Gujja S."/>
            <person name="Hansen M."/>
            <person name="Howarth C."/>
            <person name="Imamovic A."/>
            <person name="Ireland A."/>
            <person name="Larimer J."/>
            <person name="McCowan C."/>
            <person name="Murphy C."/>
            <person name="Pearson M."/>
            <person name="Poon T.W."/>
            <person name="Priest M."/>
            <person name="Roberts A."/>
            <person name="Saif S."/>
            <person name="Shea T."/>
            <person name="Sisk P."/>
            <person name="Sykes S."/>
            <person name="Wortman J."/>
            <person name="Nusbaum C."/>
            <person name="Birren B."/>
        </authorList>
    </citation>
    <scope>NUCLEOTIDE SEQUENCE [LARGE SCALE GENOMIC DNA]</scope>
    <source>
        <strain evidence="1 2">CBS 119918</strain>
    </source>
</reference>
<comment type="caution">
    <text evidence="1">The sequence shown here is derived from an EMBL/GenBank/DDBJ whole genome shotgun (WGS) entry which is preliminary data.</text>
</comment>
<evidence type="ECO:0000313" key="1">
    <source>
        <dbReference type="EMBL" id="KEF54553.1"/>
    </source>
</evidence>
<gene>
    <name evidence="1" type="ORF">A1O9_08995</name>
</gene>
<dbReference type="AlphaFoldDB" id="A0A072P5I9"/>
<dbReference type="EMBL" id="AMGV01000009">
    <property type="protein sequence ID" value="KEF54553.1"/>
    <property type="molecule type" value="Genomic_DNA"/>
</dbReference>
<feature type="non-terminal residue" evidence="1">
    <location>
        <position position="1"/>
    </location>
</feature>
<proteinExistence type="predicted"/>
<keyword evidence="2" id="KW-1185">Reference proteome</keyword>
<evidence type="ECO:0000313" key="2">
    <source>
        <dbReference type="Proteomes" id="UP000027920"/>
    </source>
</evidence>
<feature type="non-terminal residue" evidence="1">
    <location>
        <position position="173"/>
    </location>
</feature>
<organism evidence="1 2">
    <name type="scientific">Exophiala aquamarina CBS 119918</name>
    <dbReference type="NCBI Taxonomy" id="1182545"/>
    <lineage>
        <taxon>Eukaryota</taxon>
        <taxon>Fungi</taxon>
        <taxon>Dikarya</taxon>
        <taxon>Ascomycota</taxon>
        <taxon>Pezizomycotina</taxon>
        <taxon>Eurotiomycetes</taxon>
        <taxon>Chaetothyriomycetidae</taxon>
        <taxon>Chaetothyriales</taxon>
        <taxon>Herpotrichiellaceae</taxon>
        <taxon>Exophiala</taxon>
    </lineage>
</organism>
<dbReference type="HOGENOM" id="CLU_132423_0_0_1"/>
<dbReference type="VEuPathDB" id="FungiDB:A1O9_08995"/>
<dbReference type="GeneID" id="25283905"/>
<protein>
    <submittedName>
        <fullName evidence="1">Uncharacterized protein</fullName>
    </submittedName>
</protein>
<dbReference type="OrthoDB" id="4157656at2759"/>